<dbReference type="Pfam" id="PF11528">
    <property type="entry name" value="DUF3224"/>
    <property type="match status" value="1"/>
</dbReference>
<dbReference type="Gene3D" id="2.40.350.10">
    <property type="entry name" value="SO1590-like"/>
    <property type="match status" value="1"/>
</dbReference>
<comment type="caution">
    <text evidence="1">The sequence shown here is derived from an EMBL/GenBank/DDBJ whole genome shotgun (WGS) entry which is preliminary data.</text>
</comment>
<accession>A0A328BGX2</accession>
<sequence>MIVSVCTTSIAIFISKSIAIYFSVSYICSDHANGTTAMNKRALSTLELDAWLEQACHEIDGQPVLARASATQQFRGDIEGTGQLEVLLTYHPDGSASSVGLERVVGRVGGRAGSFVLEHTGCVEDGVAKAQLAVVPGSGTHDLGGLRGRGWFVRPPGRAASLTLEYEFMEQ</sequence>
<dbReference type="EMBL" id="QHKM01000005">
    <property type="protein sequence ID" value="RAK65134.1"/>
    <property type="molecule type" value="Genomic_DNA"/>
</dbReference>
<protein>
    <submittedName>
        <fullName evidence="1">DUF3224 domain-containing protein</fullName>
    </submittedName>
</protein>
<gene>
    <name evidence="1" type="ORF">DLM85_16475</name>
</gene>
<keyword evidence="2" id="KW-1185">Reference proteome</keyword>
<reference evidence="2" key="1">
    <citation type="submission" date="2018-05" db="EMBL/GenBank/DDBJ databases">
        <authorList>
            <person name="Nie L."/>
        </authorList>
    </citation>
    <scope>NUCLEOTIDE SEQUENCE [LARGE SCALE GENOMIC DNA]</scope>
    <source>
        <strain evidence="2">NL</strain>
    </source>
</reference>
<evidence type="ECO:0000313" key="2">
    <source>
        <dbReference type="Proteomes" id="UP000248553"/>
    </source>
</evidence>
<name>A0A328BGX2_9BACT</name>
<evidence type="ECO:0000313" key="1">
    <source>
        <dbReference type="EMBL" id="RAK65134.1"/>
    </source>
</evidence>
<dbReference type="OrthoDB" id="882224at2"/>
<dbReference type="SUPFAM" id="SSF159238">
    <property type="entry name" value="SO1590-like"/>
    <property type="match status" value="1"/>
</dbReference>
<dbReference type="InterPro" id="IPR021607">
    <property type="entry name" value="DUF3224"/>
</dbReference>
<organism evidence="1 2">
    <name type="scientific">Hymenobacter edaphi</name>
    <dbReference type="NCBI Taxonomy" id="2211146"/>
    <lineage>
        <taxon>Bacteria</taxon>
        <taxon>Pseudomonadati</taxon>
        <taxon>Bacteroidota</taxon>
        <taxon>Cytophagia</taxon>
        <taxon>Cytophagales</taxon>
        <taxon>Hymenobacteraceae</taxon>
        <taxon>Hymenobacter</taxon>
    </lineage>
</organism>
<dbReference type="InterPro" id="IPR023159">
    <property type="entry name" value="SO1590-like_sf"/>
</dbReference>
<proteinExistence type="predicted"/>
<dbReference type="Proteomes" id="UP000248553">
    <property type="component" value="Unassembled WGS sequence"/>
</dbReference>
<dbReference type="AlphaFoldDB" id="A0A328BGX2"/>